<keyword evidence="3" id="KW-1185">Reference proteome</keyword>
<dbReference type="EMBL" id="RIBZ01000789">
    <property type="protein sequence ID" value="RNF91592.1"/>
    <property type="molecule type" value="Genomic_DNA"/>
</dbReference>
<dbReference type="Proteomes" id="UP000275401">
    <property type="component" value="Unassembled WGS sequence"/>
</dbReference>
<keyword evidence="1" id="KW-0812">Transmembrane</keyword>
<evidence type="ECO:0000313" key="2">
    <source>
        <dbReference type="EMBL" id="RNF91592.1"/>
    </source>
</evidence>
<sequence length="57" mass="5840">MVWLRLLSVPCHPVQELSHMPHDNKHRLSRRGLFTLGGGLVAAGALGGGVAALAGGG</sequence>
<reference evidence="2 3" key="1">
    <citation type="submission" date="2018-11" db="EMBL/GenBank/DDBJ databases">
        <title>The Potential of Streptomyces as Biocontrol Agents against the Tomato grey mould, Botrytis cinerea (Gray mold) Frontiers in Microbiology.</title>
        <authorList>
            <person name="Li D."/>
        </authorList>
    </citation>
    <scope>NUCLEOTIDE SEQUENCE [LARGE SCALE GENOMIC DNA]</scope>
    <source>
        <strain evidence="2 3">NEAU-LD23</strain>
    </source>
</reference>
<name>A0A3M8TLA0_9ACTN</name>
<feature type="non-terminal residue" evidence="2">
    <location>
        <position position="57"/>
    </location>
</feature>
<accession>A0A3M8TLA0</accession>
<evidence type="ECO:0000256" key="1">
    <source>
        <dbReference type="SAM" id="Phobius"/>
    </source>
</evidence>
<protein>
    <submittedName>
        <fullName evidence="2">Cell wall anchor protein</fullName>
    </submittedName>
</protein>
<keyword evidence="1" id="KW-0472">Membrane</keyword>
<feature type="transmembrane region" description="Helical" evidence="1">
    <location>
        <begin position="33"/>
        <end position="54"/>
    </location>
</feature>
<dbReference type="AlphaFoldDB" id="A0A3M8TLA0"/>
<keyword evidence="1" id="KW-1133">Transmembrane helix</keyword>
<comment type="caution">
    <text evidence="2">The sequence shown here is derived from an EMBL/GenBank/DDBJ whole genome shotgun (WGS) entry which is preliminary data.</text>
</comment>
<gene>
    <name evidence="2" type="ORF">EEJ42_40290</name>
</gene>
<evidence type="ECO:0000313" key="3">
    <source>
        <dbReference type="Proteomes" id="UP000275401"/>
    </source>
</evidence>
<proteinExistence type="predicted"/>
<organism evidence="2 3">
    <name type="scientific">Streptomyces botrytidirepellens</name>
    <dbReference type="NCBI Taxonomy" id="2486417"/>
    <lineage>
        <taxon>Bacteria</taxon>
        <taxon>Bacillati</taxon>
        <taxon>Actinomycetota</taxon>
        <taxon>Actinomycetes</taxon>
        <taxon>Kitasatosporales</taxon>
        <taxon>Streptomycetaceae</taxon>
        <taxon>Streptomyces</taxon>
    </lineage>
</organism>